<gene>
    <name evidence="1" type="ORF">FBF37_01815</name>
</gene>
<dbReference type="Pfam" id="PF13177">
    <property type="entry name" value="DNA_pol3_delta2"/>
    <property type="match status" value="1"/>
</dbReference>
<evidence type="ECO:0000313" key="2">
    <source>
        <dbReference type="Proteomes" id="UP000310639"/>
    </source>
</evidence>
<dbReference type="InterPro" id="IPR050238">
    <property type="entry name" value="DNA_Rep/Repair_Clamp_Loader"/>
</dbReference>
<proteinExistence type="predicted"/>
<organism evidence="1 2">
    <name type="scientific">Candidatus Nanosynbacter featherlites</name>
    <dbReference type="NCBI Taxonomy" id="2572088"/>
    <lineage>
        <taxon>Bacteria</taxon>
        <taxon>Candidatus Saccharimonadota</taxon>
        <taxon>Candidatus Saccharimonadia</taxon>
        <taxon>Candidatus Nanosynbacterales</taxon>
        <taxon>Candidatus Nanosynbacteraceae</taxon>
        <taxon>Candidatus Nanosynbacter</taxon>
    </lineage>
</organism>
<keyword evidence="2" id="KW-1185">Reference proteome</keyword>
<evidence type="ECO:0000313" key="1">
    <source>
        <dbReference type="EMBL" id="QCT42200.1"/>
    </source>
</evidence>
<dbReference type="KEGG" id="nft:FBF37_01815"/>
<dbReference type="PANTHER" id="PTHR11669:SF8">
    <property type="entry name" value="DNA POLYMERASE III SUBUNIT DELTA"/>
    <property type="match status" value="1"/>
</dbReference>
<name>A0A4P9A321_9BACT</name>
<dbReference type="GO" id="GO:0006261">
    <property type="term" value="P:DNA-templated DNA replication"/>
    <property type="evidence" value="ECO:0007669"/>
    <property type="project" value="TreeGrafter"/>
</dbReference>
<dbReference type="RefSeq" id="WP_138078927.1">
    <property type="nucleotide sequence ID" value="NZ_CP040004.1"/>
</dbReference>
<dbReference type="AlphaFoldDB" id="A0A4P9A321"/>
<reference evidence="1 2" key="1">
    <citation type="submission" date="2019-04" db="EMBL/GenBank/DDBJ databases">
        <title>Saccharibacteria TM7 genomes.</title>
        <authorList>
            <person name="Bor B."/>
            <person name="He X."/>
            <person name="Chen T."/>
            <person name="Dewhirst F.E."/>
        </authorList>
    </citation>
    <scope>NUCLEOTIDE SEQUENCE [LARGE SCALE GENOMIC DNA]</scope>
    <source>
        <strain evidence="1 2">BB001</strain>
    </source>
</reference>
<dbReference type="EMBL" id="CP040004">
    <property type="protein sequence ID" value="QCT42200.1"/>
    <property type="molecule type" value="Genomic_DNA"/>
</dbReference>
<dbReference type="Proteomes" id="UP000310639">
    <property type="component" value="Chromosome"/>
</dbReference>
<dbReference type="SUPFAM" id="SSF52540">
    <property type="entry name" value="P-loop containing nucleoside triphosphate hydrolases"/>
    <property type="match status" value="1"/>
</dbReference>
<protein>
    <recommendedName>
        <fullName evidence="3">DNA polymerase III subunit delta</fullName>
    </recommendedName>
</protein>
<dbReference type="PANTHER" id="PTHR11669">
    <property type="entry name" value="REPLICATION FACTOR C / DNA POLYMERASE III GAMMA-TAU SUBUNIT"/>
    <property type="match status" value="1"/>
</dbReference>
<sequence>MSQTPLISTNDQATVEQLTDRLPQSLMIIAEPGLDGVGTAHYLANHRQSEVLTVNPLPQKSTISTEQIRDLTAMLRTHSSVRRVVIINPANAMTESAQNALLKTLEEPNPNTHFLLITTADTELLPTIQSRCQQLTLHRTTASQDAKLLENTTLTPQEKRQILFLAAGLPLLITELGHDATKLAERQAIAADAKHILEHPSSYSAIKCAMHYTDRTKALQLIDILLRFIHFQLKHAAQPPAIHQSLQKVLEAEKSLMANGNTRLALLKIVL</sequence>
<dbReference type="InterPro" id="IPR027417">
    <property type="entry name" value="P-loop_NTPase"/>
</dbReference>
<evidence type="ECO:0008006" key="3">
    <source>
        <dbReference type="Google" id="ProtNLM"/>
    </source>
</evidence>
<dbReference type="Gene3D" id="3.40.50.300">
    <property type="entry name" value="P-loop containing nucleotide triphosphate hydrolases"/>
    <property type="match status" value="1"/>
</dbReference>
<dbReference type="OrthoDB" id="9810148at2"/>
<accession>A0A4P9A321</accession>